<feature type="transmembrane region" description="Helical" evidence="1">
    <location>
        <begin position="255"/>
        <end position="277"/>
    </location>
</feature>
<evidence type="ECO:0000313" key="2">
    <source>
        <dbReference type="EMBL" id="KAL2071202.1"/>
    </source>
</evidence>
<keyword evidence="3" id="KW-1185">Reference proteome</keyword>
<reference evidence="2 3" key="1">
    <citation type="journal article" date="2024" name="Commun. Biol.">
        <title>Comparative genomic analysis of thermophilic fungi reveals convergent evolutionary adaptations and gene losses.</title>
        <authorList>
            <person name="Steindorff A.S."/>
            <person name="Aguilar-Pontes M.V."/>
            <person name="Robinson A.J."/>
            <person name="Andreopoulos B."/>
            <person name="LaButti K."/>
            <person name="Kuo A."/>
            <person name="Mondo S."/>
            <person name="Riley R."/>
            <person name="Otillar R."/>
            <person name="Haridas S."/>
            <person name="Lipzen A."/>
            <person name="Grimwood J."/>
            <person name="Schmutz J."/>
            <person name="Clum A."/>
            <person name="Reid I.D."/>
            <person name="Moisan M.C."/>
            <person name="Butler G."/>
            <person name="Nguyen T.T.M."/>
            <person name="Dewar K."/>
            <person name="Conant G."/>
            <person name="Drula E."/>
            <person name="Henrissat B."/>
            <person name="Hansel C."/>
            <person name="Singer S."/>
            <person name="Hutchinson M.I."/>
            <person name="de Vries R.P."/>
            <person name="Natvig D.O."/>
            <person name="Powell A.J."/>
            <person name="Tsang A."/>
            <person name="Grigoriev I.V."/>
        </authorList>
    </citation>
    <scope>NUCLEOTIDE SEQUENCE [LARGE SCALE GENOMIC DNA]</scope>
    <source>
        <strain evidence="2 3">CBS 494.80</strain>
    </source>
</reference>
<organism evidence="2 3">
    <name type="scientific">Oculimacula yallundae</name>
    <dbReference type="NCBI Taxonomy" id="86028"/>
    <lineage>
        <taxon>Eukaryota</taxon>
        <taxon>Fungi</taxon>
        <taxon>Dikarya</taxon>
        <taxon>Ascomycota</taxon>
        <taxon>Pezizomycotina</taxon>
        <taxon>Leotiomycetes</taxon>
        <taxon>Helotiales</taxon>
        <taxon>Ploettnerulaceae</taxon>
        <taxon>Oculimacula</taxon>
    </lineage>
</organism>
<evidence type="ECO:0000256" key="1">
    <source>
        <dbReference type="SAM" id="Phobius"/>
    </source>
</evidence>
<dbReference type="Proteomes" id="UP001595075">
    <property type="component" value="Unassembled WGS sequence"/>
</dbReference>
<proteinExistence type="predicted"/>
<sequence length="366" mass="39824">MGILSMPPLSMVFTRADKLSYDITFNGPSLKCEEASPELLVMINKVVEQVGDIAIYTAFTPALNADEESFAPFVRGCILGGDPCYFYPGIVSASTRSENGTVSETIYGRADPLIMRLDKSYTCALKNTSYAVRFHSSREQTILEPLSFKWQGMDPFDDIIYGAVGMAVAKILTGAYWLRKTSGGGFPGEGPRVWLESARTSIGSTALVGLLQQAMAEKSSKSYVAGFFGANSSYTTDITSEYPINVYAYNAFNLWVAYGAAILATLFSVGVGFYALFLNGVSHETRFSTIVATTRNHGLDELMAGCSLGADPMQKDVLQTRLRLGILRMDDNEGSDSRVPRGLKSGRAGFGLESQITPLSRRACRY</sequence>
<name>A0ABR4CN33_9HELO</name>
<protein>
    <submittedName>
        <fullName evidence="2">Uncharacterized protein</fullName>
    </submittedName>
</protein>
<accession>A0ABR4CN33</accession>
<evidence type="ECO:0000313" key="3">
    <source>
        <dbReference type="Proteomes" id="UP001595075"/>
    </source>
</evidence>
<dbReference type="EMBL" id="JAZHXI010000005">
    <property type="protein sequence ID" value="KAL2071202.1"/>
    <property type="molecule type" value="Genomic_DNA"/>
</dbReference>
<keyword evidence="1" id="KW-1133">Transmembrane helix</keyword>
<keyword evidence="1" id="KW-0812">Transmembrane</keyword>
<keyword evidence="1" id="KW-0472">Membrane</keyword>
<dbReference type="PANTHER" id="PTHR35041:SF3">
    <property type="entry name" value="FORMYLMETHIONINE DEFORMYLASE-LIKE PROTEIN"/>
    <property type="match status" value="1"/>
</dbReference>
<comment type="caution">
    <text evidence="2">The sequence shown here is derived from an EMBL/GenBank/DDBJ whole genome shotgun (WGS) entry which is preliminary data.</text>
</comment>
<dbReference type="PANTHER" id="PTHR35041">
    <property type="entry name" value="MEDIATOR OF RNA POLYMERASE II TRANSCRIPTION SUBUNIT 1"/>
    <property type="match status" value="1"/>
</dbReference>
<gene>
    <name evidence="2" type="ORF">VTL71DRAFT_12437</name>
</gene>